<dbReference type="RefSeq" id="XP_007735804.1">
    <property type="nucleotide sequence ID" value="XM_007737614.1"/>
</dbReference>
<dbReference type="GO" id="GO:0006696">
    <property type="term" value="P:ergosterol biosynthetic process"/>
    <property type="evidence" value="ECO:0007669"/>
    <property type="project" value="EnsemblFungi"/>
</dbReference>
<dbReference type="OrthoDB" id="10262235at2759"/>
<evidence type="ECO:0000256" key="1">
    <source>
        <dbReference type="ARBA" id="ARBA00004477"/>
    </source>
</evidence>
<keyword evidence="5" id="KW-0521">NADP</keyword>
<organism evidence="16 17">
    <name type="scientific">Capronia epimyces CBS 606.96</name>
    <dbReference type="NCBI Taxonomy" id="1182542"/>
    <lineage>
        <taxon>Eukaryota</taxon>
        <taxon>Fungi</taxon>
        <taxon>Dikarya</taxon>
        <taxon>Ascomycota</taxon>
        <taxon>Pezizomycotina</taxon>
        <taxon>Eurotiomycetes</taxon>
        <taxon>Chaetothyriomycetidae</taxon>
        <taxon>Chaetothyriales</taxon>
        <taxon>Herpotrichiellaceae</taxon>
        <taxon>Capronia</taxon>
    </lineage>
</organism>
<feature type="transmembrane region" description="Helical" evidence="15">
    <location>
        <begin position="333"/>
        <end position="354"/>
    </location>
</feature>
<keyword evidence="3 15" id="KW-0444">Lipid biosynthesis</keyword>
<protein>
    <recommendedName>
        <fullName evidence="15">Delta(14)-sterol reductase</fullName>
    </recommendedName>
    <alternativeName>
        <fullName evidence="15">C-14 sterol reductase</fullName>
    </alternativeName>
    <alternativeName>
        <fullName evidence="15">Sterol C14-reductase</fullName>
    </alternativeName>
</protein>
<evidence type="ECO:0000256" key="5">
    <source>
        <dbReference type="ARBA" id="ARBA00022857"/>
    </source>
</evidence>
<evidence type="ECO:0000256" key="15">
    <source>
        <dbReference type="RuleBase" id="RU369120"/>
    </source>
</evidence>
<evidence type="ECO:0000256" key="14">
    <source>
        <dbReference type="ARBA" id="ARBA00029435"/>
    </source>
</evidence>
<dbReference type="PROSITE" id="PS01017">
    <property type="entry name" value="STEROL_REDUCT_1"/>
    <property type="match status" value="1"/>
</dbReference>
<dbReference type="GO" id="GO:0050613">
    <property type="term" value="F:Delta14-sterol reductase activity"/>
    <property type="evidence" value="ECO:0007669"/>
    <property type="project" value="EnsemblFungi"/>
</dbReference>
<comment type="similarity">
    <text evidence="2 15">Belongs to the ERG4/ERG24 family.</text>
</comment>
<comment type="pathway">
    <text evidence="14">Steroid metabolism; ergosterol biosynthesis.</text>
</comment>
<dbReference type="PROSITE" id="PS01018">
    <property type="entry name" value="STEROL_REDUCT_2"/>
    <property type="match status" value="1"/>
</dbReference>
<keyword evidence="10 15" id="KW-0443">Lipid metabolism</keyword>
<keyword evidence="7 15" id="KW-1133">Transmembrane helix</keyword>
<evidence type="ECO:0000256" key="7">
    <source>
        <dbReference type="ARBA" id="ARBA00022989"/>
    </source>
</evidence>
<keyword evidence="9 15" id="KW-0756">Sterol biosynthesis</keyword>
<sequence length="496" mass="55382">MAIKSAKTDTHASAHPLESHEYEFAGPLGAAGIVFGLPLLVYSSIFLCNDVSGCPAPALLSPKTLTLEKLKQQTLWPENGLTGLFDFKVTAWVLGYYALLVALQLLLPGEEVDGITLGTGGRHHYKFNAFNSALLILTGLAVGTAVQGVDFVVWDFLWDKLPQVVTANLIVATAQAIYVYLASFSVPHPGQPNPQNRELAKGGHTGNILYDFFIGRELNPRITLPQWIPIAGGQEIDIKVFNEMRPGLTGWVILNLSFVVHQYKVHGFVSDSIILITLFQSLYALDALYMEPAILTTIDVINDGFGFMLSFGDLVWVPFIYSTQARYLAVYPLSLGLPGVAGVLAVQGLGYYIFRSANNQKNRFRTNPKDPRVAHLETLTTESGSKLLVSGWWGRARHINYLGDWIMSFSYCMPTGVAGYVVNKYQNPVTGAVTREVVQGDARGWGMIFTYFYIVYFGVLLIHREMRDEEKCRKKYGKDWERYCRRVKWRILPGIY</sequence>
<dbReference type="PANTHER" id="PTHR21257">
    <property type="entry name" value="DELTA(14)-STEROL REDUCTASE"/>
    <property type="match status" value="1"/>
</dbReference>
<keyword evidence="6 15" id="KW-0752">Steroid biosynthesis</keyword>
<evidence type="ECO:0000256" key="13">
    <source>
        <dbReference type="ARBA" id="ARBA00023221"/>
    </source>
</evidence>
<proteinExistence type="inferred from homology"/>
<feature type="transmembrane region" description="Helical" evidence="15">
    <location>
        <begin position="89"/>
        <end position="107"/>
    </location>
</feature>
<dbReference type="HOGENOM" id="CLU_015631_0_3_1"/>
<dbReference type="PANTHER" id="PTHR21257:SF52">
    <property type="entry name" value="DELTA(14)-STEROL REDUCTASE TM7SF2"/>
    <property type="match status" value="1"/>
</dbReference>
<reference evidence="16 17" key="1">
    <citation type="submission" date="2013-03" db="EMBL/GenBank/DDBJ databases">
        <title>The Genome Sequence of Capronia epimyces CBS 606.96.</title>
        <authorList>
            <consortium name="The Broad Institute Genomics Platform"/>
            <person name="Cuomo C."/>
            <person name="de Hoog S."/>
            <person name="Gorbushina A."/>
            <person name="Walker B."/>
            <person name="Young S.K."/>
            <person name="Zeng Q."/>
            <person name="Gargeya S."/>
            <person name="Fitzgerald M."/>
            <person name="Haas B."/>
            <person name="Abouelleil A."/>
            <person name="Allen A.W."/>
            <person name="Alvarado L."/>
            <person name="Arachchi H.M."/>
            <person name="Berlin A.M."/>
            <person name="Chapman S.B."/>
            <person name="Gainer-Dewar J."/>
            <person name="Goldberg J."/>
            <person name="Griggs A."/>
            <person name="Gujja S."/>
            <person name="Hansen M."/>
            <person name="Howarth C."/>
            <person name="Imamovic A."/>
            <person name="Ireland A."/>
            <person name="Larimer J."/>
            <person name="McCowan C."/>
            <person name="Murphy C."/>
            <person name="Pearson M."/>
            <person name="Poon T.W."/>
            <person name="Priest M."/>
            <person name="Roberts A."/>
            <person name="Saif S."/>
            <person name="Shea T."/>
            <person name="Sisk P."/>
            <person name="Sykes S."/>
            <person name="Wortman J."/>
            <person name="Nusbaum C."/>
            <person name="Birren B."/>
        </authorList>
    </citation>
    <scope>NUCLEOTIDE SEQUENCE [LARGE SCALE GENOMIC DNA]</scope>
    <source>
        <strain evidence="16 17">CBS 606.96</strain>
    </source>
</reference>
<dbReference type="InterPro" id="IPR001171">
    <property type="entry name" value="ERG24_DHCR-like"/>
</dbReference>
<comment type="subcellular location">
    <subcellularLocation>
        <location evidence="1">Endoplasmic reticulum membrane</location>
        <topology evidence="1">Multi-pass membrane protein</topology>
    </subcellularLocation>
</comment>
<evidence type="ECO:0000256" key="2">
    <source>
        <dbReference type="ARBA" id="ARBA00005402"/>
    </source>
</evidence>
<dbReference type="STRING" id="1182542.W9XW39"/>
<feature type="transmembrane region" description="Helical" evidence="15">
    <location>
        <begin position="402"/>
        <end position="422"/>
    </location>
</feature>
<evidence type="ECO:0000256" key="10">
    <source>
        <dbReference type="ARBA" id="ARBA00023098"/>
    </source>
</evidence>
<evidence type="ECO:0000256" key="12">
    <source>
        <dbReference type="ARBA" id="ARBA00023166"/>
    </source>
</evidence>
<evidence type="ECO:0000313" key="16">
    <source>
        <dbReference type="EMBL" id="EXJ81216.1"/>
    </source>
</evidence>
<dbReference type="EMBL" id="AMGY01000006">
    <property type="protein sequence ID" value="EXJ81216.1"/>
    <property type="molecule type" value="Genomic_DNA"/>
</dbReference>
<keyword evidence="13 15" id="KW-0753">Steroid metabolism</keyword>
<dbReference type="Pfam" id="PF01222">
    <property type="entry name" value="ERG4_ERG24"/>
    <property type="match status" value="1"/>
</dbReference>
<dbReference type="InterPro" id="IPR018083">
    <property type="entry name" value="Sterol_reductase_CS"/>
</dbReference>
<dbReference type="GeneID" id="19171604"/>
<dbReference type="Proteomes" id="UP000019478">
    <property type="component" value="Unassembled WGS sequence"/>
</dbReference>
<keyword evidence="8 15" id="KW-0560">Oxidoreductase</keyword>
<accession>W9XW39</accession>
<name>W9XW39_9EURO</name>
<evidence type="ECO:0000313" key="17">
    <source>
        <dbReference type="Proteomes" id="UP000019478"/>
    </source>
</evidence>
<evidence type="ECO:0000256" key="11">
    <source>
        <dbReference type="ARBA" id="ARBA00023136"/>
    </source>
</evidence>
<dbReference type="Gene3D" id="1.20.120.1630">
    <property type="match status" value="1"/>
</dbReference>
<gene>
    <name evidence="16" type="ORF">A1O3_07506</name>
</gene>
<dbReference type="eggNOG" id="KOG1435">
    <property type="taxonomic scope" value="Eukaryota"/>
</dbReference>
<dbReference type="FunFam" id="1.20.120.1630:FF:000008">
    <property type="entry name" value="C-14 sterol reductase"/>
    <property type="match status" value="1"/>
</dbReference>
<evidence type="ECO:0000256" key="8">
    <source>
        <dbReference type="ARBA" id="ARBA00023002"/>
    </source>
</evidence>
<evidence type="ECO:0000256" key="3">
    <source>
        <dbReference type="ARBA" id="ARBA00022516"/>
    </source>
</evidence>
<keyword evidence="17" id="KW-1185">Reference proteome</keyword>
<dbReference type="GO" id="GO:0005789">
    <property type="term" value="C:endoplasmic reticulum membrane"/>
    <property type="evidence" value="ECO:0007669"/>
    <property type="project" value="UniProtKB-SubCell"/>
</dbReference>
<feature type="transmembrane region" description="Helical" evidence="15">
    <location>
        <begin position="301"/>
        <end position="321"/>
    </location>
</feature>
<feature type="transmembrane region" description="Helical" evidence="15">
    <location>
        <begin position="161"/>
        <end position="181"/>
    </location>
</feature>
<evidence type="ECO:0000256" key="9">
    <source>
        <dbReference type="ARBA" id="ARBA00023011"/>
    </source>
</evidence>
<evidence type="ECO:0000256" key="6">
    <source>
        <dbReference type="ARBA" id="ARBA00022955"/>
    </source>
</evidence>
<keyword evidence="4 15" id="KW-0812">Transmembrane</keyword>
<feature type="transmembrane region" description="Helical" evidence="15">
    <location>
        <begin position="442"/>
        <end position="463"/>
    </location>
</feature>
<evidence type="ECO:0000256" key="4">
    <source>
        <dbReference type="ARBA" id="ARBA00022692"/>
    </source>
</evidence>
<comment type="caution">
    <text evidence="16">The sequence shown here is derived from an EMBL/GenBank/DDBJ whole genome shotgun (WGS) entry which is preliminary data.</text>
</comment>
<dbReference type="AlphaFoldDB" id="W9XW39"/>
<keyword evidence="11 15" id="KW-0472">Membrane</keyword>
<feature type="transmembrane region" description="Helical" evidence="15">
    <location>
        <begin position="128"/>
        <end position="149"/>
    </location>
</feature>
<keyword evidence="12 15" id="KW-1207">Sterol metabolism</keyword>